<reference evidence="2" key="1">
    <citation type="submission" date="2016-10" db="EMBL/GenBank/DDBJ databases">
        <authorList>
            <person name="Varghese N."/>
            <person name="Submissions S."/>
        </authorList>
    </citation>
    <scope>NUCLEOTIDE SEQUENCE [LARGE SCALE GENOMIC DNA]</scope>
    <source>
        <strain evidence="2">CGMCC 1.8946</strain>
    </source>
</reference>
<dbReference type="Proteomes" id="UP000198601">
    <property type="component" value="Unassembled WGS sequence"/>
</dbReference>
<accession>A0A1G4RGZ4</accession>
<organism evidence="1 2">
    <name type="scientific">Paenibacillus tianmuensis</name>
    <dbReference type="NCBI Taxonomy" id="624147"/>
    <lineage>
        <taxon>Bacteria</taxon>
        <taxon>Bacillati</taxon>
        <taxon>Bacillota</taxon>
        <taxon>Bacilli</taxon>
        <taxon>Bacillales</taxon>
        <taxon>Paenibacillaceae</taxon>
        <taxon>Paenibacillus</taxon>
    </lineage>
</organism>
<evidence type="ECO:0000313" key="1">
    <source>
        <dbReference type="EMBL" id="SCW56253.1"/>
    </source>
</evidence>
<protein>
    <submittedName>
        <fullName evidence="1">Uncharacterized protein</fullName>
    </submittedName>
</protein>
<sequence length="158" mass="18022">MRFRPEDCELIKTIYFFFFIDTKHIPTVTNIIPAKKVKFVMSHKYGGVSPITKSSLVVRSLTATKIRIFSKPAKAMKSSPTKQSINPNKYIIFLPLEFLAHQQARLRVLLGMGQISYRSYQDNGNLSDRNKHSVCNLLNGNGVINLFSSFNTNNDTYQ</sequence>
<gene>
    <name evidence="1" type="ORF">SAMN04487970_1015106</name>
</gene>
<name>A0A1G4RGZ4_9BACL</name>
<dbReference type="EMBL" id="FMTT01000015">
    <property type="protein sequence ID" value="SCW56253.1"/>
    <property type="molecule type" value="Genomic_DNA"/>
</dbReference>
<keyword evidence="2" id="KW-1185">Reference proteome</keyword>
<proteinExistence type="predicted"/>
<evidence type="ECO:0000313" key="2">
    <source>
        <dbReference type="Proteomes" id="UP000198601"/>
    </source>
</evidence>
<dbReference type="AlphaFoldDB" id="A0A1G4RGZ4"/>